<reference evidence="2" key="1">
    <citation type="submission" date="2024-06" db="EMBL/GenBank/DDBJ databases">
        <authorList>
            <person name="Liu X."/>
            <person name="Lenzi L."/>
            <person name="Haldenby T S."/>
            <person name="Uol C."/>
        </authorList>
    </citation>
    <scope>NUCLEOTIDE SEQUENCE</scope>
</reference>
<proteinExistence type="predicted"/>
<protein>
    <submittedName>
        <fullName evidence="2">Uncharacterized protein</fullName>
    </submittedName>
</protein>
<accession>A0AAV2TBG8</accession>
<gene>
    <name evidence="2" type="ORF">CDAUBV1_LOCUS8682</name>
</gene>
<evidence type="ECO:0000313" key="3">
    <source>
        <dbReference type="Proteomes" id="UP001497525"/>
    </source>
</evidence>
<comment type="caution">
    <text evidence="2">The sequence shown here is derived from an EMBL/GenBank/DDBJ whole genome shotgun (WGS) entry which is preliminary data.</text>
</comment>
<dbReference type="EMBL" id="CAXLJL010000223">
    <property type="protein sequence ID" value="CAL5134708.1"/>
    <property type="molecule type" value="Genomic_DNA"/>
</dbReference>
<feature type="region of interest" description="Disordered" evidence="1">
    <location>
        <begin position="128"/>
        <end position="156"/>
    </location>
</feature>
<organism evidence="2 3">
    <name type="scientific">Calicophoron daubneyi</name>
    <name type="common">Rumen fluke</name>
    <name type="synonym">Paramphistomum daubneyi</name>
    <dbReference type="NCBI Taxonomy" id="300641"/>
    <lineage>
        <taxon>Eukaryota</taxon>
        <taxon>Metazoa</taxon>
        <taxon>Spiralia</taxon>
        <taxon>Lophotrochozoa</taxon>
        <taxon>Platyhelminthes</taxon>
        <taxon>Trematoda</taxon>
        <taxon>Digenea</taxon>
        <taxon>Plagiorchiida</taxon>
        <taxon>Pronocephalata</taxon>
        <taxon>Paramphistomoidea</taxon>
        <taxon>Paramphistomidae</taxon>
        <taxon>Calicophoron</taxon>
    </lineage>
</organism>
<sequence>MDDESSHTTHSQHSESDMLDSVSLLDSLVDVFVSARNSDPTLSSFKPDNLTCSESLESIKSRGEETIRDLLQNYLKELEQRREETRNGTADQKDGSASFRLTDDQREAEFKEVQALCERIVKFGSLLSERLPEPTDTGAGSSDDGDGRQFGELPDCSPLHSGVQNLKRLINVYDRLARGLERISRATSSFSTPSEHPTLRLIEELSQCSENLQDT</sequence>
<dbReference type="AlphaFoldDB" id="A0AAV2TBG8"/>
<name>A0AAV2TBG8_CALDB</name>
<evidence type="ECO:0000256" key="1">
    <source>
        <dbReference type="SAM" id="MobiDB-lite"/>
    </source>
</evidence>
<dbReference type="Proteomes" id="UP001497525">
    <property type="component" value="Unassembled WGS sequence"/>
</dbReference>
<evidence type="ECO:0000313" key="2">
    <source>
        <dbReference type="EMBL" id="CAL5134708.1"/>
    </source>
</evidence>